<evidence type="ECO:0000259" key="1">
    <source>
        <dbReference type="PROSITE" id="PS50983"/>
    </source>
</evidence>
<protein>
    <submittedName>
        <fullName evidence="2">ABC transporter substrate-binding protein</fullName>
    </submittedName>
</protein>
<dbReference type="OrthoDB" id="9775594at2"/>
<evidence type="ECO:0000313" key="2">
    <source>
        <dbReference type="EMBL" id="AEI07596.1"/>
    </source>
</evidence>
<reference evidence="2 3" key="1">
    <citation type="journal article" date="2011" name="J. Bacteriol.">
        <title>Complete genome sequences of the chemolithoautotrophic Oligotropha carboxidovorans strains OM4 and OM5.</title>
        <authorList>
            <person name="Volland S."/>
            <person name="Rachinger M."/>
            <person name="Strittmatter A."/>
            <person name="Daniel R."/>
            <person name="Gottschalk G."/>
            <person name="Meyer O."/>
        </authorList>
    </citation>
    <scope>NUCLEOTIDE SEQUENCE [LARGE SCALE GENOMIC DNA]</scope>
    <source>
        <strain evidence="3">ATCC 49405 / DSM 1227 / KCTC 32145 / OM5</strain>
    </source>
</reference>
<dbReference type="HOGENOM" id="CLU_038034_13_1_5"/>
<evidence type="ECO:0000313" key="3">
    <source>
        <dbReference type="Proteomes" id="UP000007730"/>
    </source>
</evidence>
<dbReference type="STRING" id="504832.OCA5_c29050"/>
<dbReference type="InterPro" id="IPR006311">
    <property type="entry name" value="TAT_signal"/>
</dbReference>
<dbReference type="PATRIC" id="fig|504832.7.peg.3066"/>
<dbReference type="Pfam" id="PF01497">
    <property type="entry name" value="Peripla_BP_2"/>
    <property type="match status" value="1"/>
</dbReference>
<dbReference type="PANTHER" id="PTHR30535:SF34">
    <property type="entry name" value="MOLYBDATE-BINDING PROTEIN MOLA"/>
    <property type="match status" value="1"/>
</dbReference>
<dbReference type="Proteomes" id="UP000007730">
    <property type="component" value="Chromosome"/>
</dbReference>
<dbReference type="Gene3D" id="3.40.50.1980">
    <property type="entry name" value="Nitrogenase molybdenum iron protein domain"/>
    <property type="match status" value="2"/>
</dbReference>
<proteinExistence type="predicted"/>
<sequence length="356" mass="38674">MTHTGRRRALGALSVFGALISFLALSVWQAVPAAARTVTDSAGRKVDIPDAITRVFAAGPPASIVLYTLAPQSMIGWARTPRETQKPYLLPATHALPELGRLTGRGDTLNLERLIAAKPDIIIDYGTINDTYRSLADRVQAQTGIPYLLIDGRFENAPTTLRLLADILGVKERGEMLARITEGILARVDKTIADIPADKRPHIYLARGPEGLESGSKGSINTEIIERVGGINVVEGLREKGGIVRVSPEQVITWAPDTIITLDPDFKKAVAQKPEWKAVPAVAKGRVFLAPGLPYGFIDAPPSVNRFAGLIWLLHTLYPDRTDGNLRNEIRTFYKTFYQVDPSDSELNALLNGAGG</sequence>
<dbReference type="GO" id="GO:0071281">
    <property type="term" value="P:cellular response to iron ion"/>
    <property type="evidence" value="ECO:0007669"/>
    <property type="project" value="TreeGrafter"/>
</dbReference>
<dbReference type="PROSITE" id="PS51318">
    <property type="entry name" value="TAT"/>
    <property type="match status" value="1"/>
</dbReference>
<dbReference type="KEGG" id="ocg:OCA5_c29050"/>
<dbReference type="PANTHER" id="PTHR30535">
    <property type="entry name" value="VITAMIN B12-BINDING PROTEIN"/>
    <property type="match status" value="1"/>
</dbReference>
<gene>
    <name evidence="2" type="ordered locus">OCA5_c29050</name>
</gene>
<accession>B6JBX4</accession>
<feature type="domain" description="Fe/B12 periplasmic-binding" evidence="1">
    <location>
        <begin position="54"/>
        <end position="321"/>
    </location>
</feature>
<dbReference type="CDD" id="cd01147">
    <property type="entry name" value="HemV-2"/>
    <property type="match status" value="1"/>
</dbReference>
<dbReference type="EMBL" id="CP002826">
    <property type="protein sequence ID" value="AEI07596.1"/>
    <property type="molecule type" value="Genomic_DNA"/>
</dbReference>
<dbReference type="KEGG" id="oca:OCAR_5055"/>
<organism evidence="2 3">
    <name type="scientific">Afipia carboxidovorans (strain ATCC 49405 / DSM 1227 / KCTC 32145 / OM5)</name>
    <name type="common">Oligotropha carboxidovorans</name>
    <dbReference type="NCBI Taxonomy" id="504832"/>
    <lineage>
        <taxon>Bacteria</taxon>
        <taxon>Pseudomonadati</taxon>
        <taxon>Pseudomonadota</taxon>
        <taxon>Alphaproteobacteria</taxon>
        <taxon>Hyphomicrobiales</taxon>
        <taxon>Nitrobacteraceae</taxon>
        <taxon>Afipia</taxon>
    </lineage>
</organism>
<dbReference type="SUPFAM" id="SSF53807">
    <property type="entry name" value="Helical backbone' metal receptor"/>
    <property type="match status" value="1"/>
</dbReference>
<keyword evidence="3" id="KW-1185">Reference proteome</keyword>
<dbReference type="InterPro" id="IPR050902">
    <property type="entry name" value="ABC_Transporter_SBP"/>
</dbReference>
<dbReference type="Gene3D" id="1.20.58.2180">
    <property type="match status" value="1"/>
</dbReference>
<dbReference type="eggNOG" id="COG0614">
    <property type="taxonomic scope" value="Bacteria"/>
</dbReference>
<dbReference type="RefSeq" id="WP_012562220.1">
    <property type="nucleotide sequence ID" value="NC_011386.1"/>
</dbReference>
<name>B6JBX4_AFIC5</name>
<dbReference type="PROSITE" id="PS50983">
    <property type="entry name" value="FE_B12_PBP"/>
    <property type="match status" value="1"/>
</dbReference>
<dbReference type="AlphaFoldDB" id="B6JBX4"/>
<dbReference type="InterPro" id="IPR002491">
    <property type="entry name" value="ABC_transptr_periplasmic_BD"/>
</dbReference>